<gene>
    <name evidence="3" type="ORF">RFI_21338</name>
</gene>
<dbReference type="EMBL" id="ASPP01018630">
    <property type="protein sequence ID" value="ETO16023.1"/>
    <property type="molecule type" value="Genomic_DNA"/>
</dbReference>
<dbReference type="AlphaFoldDB" id="X6MPU6"/>
<dbReference type="PANTHER" id="PTHR12847:SF9">
    <property type="entry name" value="NECAP-LIKE PROTEIN CG9132"/>
    <property type="match status" value="1"/>
</dbReference>
<accession>X6MPU6</accession>
<dbReference type="Gene3D" id="2.30.29.30">
    <property type="entry name" value="Pleckstrin-homology domain (PH domain)/Phosphotyrosine-binding domain (PTB)"/>
    <property type="match status" value="1"/>
</dbReference>
<sequence length="341" mass="38672">MLIFHGENQLSSYDIVLGVQFSLQPTVVELLLTLARLLDGVCFFQNFFNFYDINNTNLELIMADITESVENEGVEGQMDDEEDDAGVEYVSKQFGSVYLNNKVPPKTKAGGFMAEDWPKEYGQYTACSLKVISSRQGAILQFSLRNKPDEIFLRFQVNEDPKKIDTIESCVDSSRYFVLNVPVPNTENKYATMGIFFDGRDDGKNFAMEVSEIRGYVAKSREAKKRSKEFEEVKETKEFALSGSEQLEIKPFKNPRKKGATDEQTTSSTEDGLLDLAPPKTDTKSGQTKKKRRKKQPRNQKSPPHKKSLLHKMMMTCLEMTIGSFKGLTVSFSSFVLHHLL</sequence>
<dbReference type="SUPFAM" id="SSF50729">
    <property type="entry name" value="PH domain-like"/>
    <property type="match status" value="1"/>
</dbReference>
<feature type="region of interest" description="Disordered" evidence="1">
    <location>
        <begin position="246"/>
        <end position="308"/>
    </location>
</feature>
<reference evidence="3 4" key="1">
    <citation type="journal article" date="2013" name="Curr. Biol.">
        <title>The Genome of the Foraminiferan Reticulomyxa filosa.</title>
        <authorList>
            <person name="Glockner G."/>
            <person name="Hulsmann N."/>
            <person name="Schleicher M."/>
            <person name="Noegel A.A."/>
            <person name="Eichinger L."/>
            <person name="Gallinger C."/>
            <person name="Pawlowski J."/>
            <person name="Sierra R."/>
            <person name="Euteneuer U."/>
            <person name="Pillet L."/>
            <person name="Moustafa A."/>
            <person name="Platzer M."/>
            <person name="Groth M."/>
            <person name="Szafranski K."/>
            <person name="Schliwa M."/>
        </authorList>
    </citation>
    <scope>NUCLEOTIDE SEQUENCE [LARGE SCALE GENOMIC DNA]</scope>
</reference>
<dbReference type="InterPro" id="IPR012466">
    <property type="entry name" value="NECAP_PHear"/>
</dbReference>
<organism evidence="3 4">
    <name type="scientific">Reticulomyxa filosa</name>
    <dbReference type="NCBI Taxonomy" id="46433"/>
    <lineage>
        <taxon>Eukaryota</taxon>
        <taxon>Sar</taxon>
        <taxon>Rhizaria</taxon>
        <taxon>Retaria</taxon>
        <taxon>Foraminifera</taxon>
        <taxon>Monothalamids</taxon>
        <taxon>Reticulomyxidae</taxon>
        <taxon>Reticulomyxa</taxon>
    </lineage>
</organism>
<evidence type="ECO:0000256" key="1">
    <source>
        <dbReference type="SAM" id="MobiDB-lite"/>
    </source>
</evidence>
<evidence type="ECO:0000313" key="3">
    <source>
        <dbReference type="EMBL" id="ETO16023.1"/>
    </source>
</evidence>
<dbReference type="Proteomes" id="UP000023152">
    <property type="component" value="Unassembled WGS sequence"/>
</dbReference>
<dbReference type="PANTHER" id="PTHR12847">
    <property type="entry name" value="ATP-BINDING CASSETTE ABC TRANSPORTER-RELATED"/>
    <property type="match status" value="1"/>
</dbReference>
<dbReference type="GO" id="GO:0030125">
    <property type="term" value="C:clathrin vesicle coat"/>
    <property type="evidence" value="ECO:0007669"/>
    <property type="project" value="TreeGrafter"/>
</dbReference>
<comment type="caution">
    <text evidence="3">The sequence shown here is derived from an EMBL/GenBank/DDBJ whole genome shotgun (WGS) entry which is preliminary data.</text>
</comment>
<dbReference type="InterPro" id="IPR011993">
    <property type="entry name" value="PH-like_dom_sf"/>
</dbReference>
<keyword evidence="4" id="KW-1185">Reference proteome</keyword>
<dbReference type="Pfam" id="PF07933">
    <property type="entry name" value="DUF1681"/>
    <property type="match status" value="1"/>
</dbReference>
<protein>
    <recommendedName>
        <fullName evidence="2">NECAP PHear domain-containing protein</fullName>
    </recommendedName>
</protein>
<evidence type="ECO:0000259" key="2">
    <source>
        <dbReference type="Pfam" id="PF07933"/>
    </source>
</evidence>
<dbReference type="OrthoDB" id="10265489at2759"/>
<evidence type="ECO:0000313" key="4">
    <source>
        <dbReference type="Proteomes" id="UP000023152"/>
    </source>
</evidence>
<feature type="domain" description="NECAP PHear" evidence="2">
    <location>
        <begin position="102"/>
        <end position="250"/>
    </location>
</feature>
<name>X6MPU6_RETFI</name>
<proteinExistence type="predicted"/>
<dbReference type="GO" id="GO:0006897">
    <property type="term" value="P:endocytosis"/>
    <property type="evidence" value="ECO:0007669"/>
    <property type="project" value="InterPro"/>
</dbReference>
<feature type="compositionally biased region" description="Basic residues" evidence="1">
    <location>
        <begin position="287"/>
        <end position="308"/>
    </location>
</feature>